<dbReference type="PROSITE" id="PS50836">
    <property type="entry name" value="DOMON"/>
    <property type="match status" value="1"/>
</dbReference>
<keyword evidence="5" id="KW-0249">Electron transport</keyword>
<comment type="subcellular location">
    <subcellularLocation>
        <location evidence="1">Membrane</location>
    </subcellularLocation>
</comment>
<dbReference type="SMART" id="SM00665">
    <property type="entry name" value="B561"/>
    <property type="match status" value="1"/>
</dbReference>
<dbReference type="Proteomes" id="UP001642360">
    <property type="component" value="Unassembled WGS sequence"/>
</dbReference>
<feature type="transmembrane region" description="Helical" evidence="8">
    <location>
        <begin position="336"/>
        <end position="354"/>
    </location>
</feature>
<evidence type="ECO:0000256" key="1">
    <source>
        <dbReference type="ARBA" id="ARBA00004370"/>
    </source>
</evidence>
<dbReference type="Gene3D" id="1.20.120.1770">
    <property type="match status" value="1"/>
</dbReference>
<dbReference type="PROSITE" id="PS50939">
    <property type="entry name" value="CYTOCHROME_B561"/>
    <property type="match status" value="1"/>
</dbReference>
<evidence type="ECO:0008006" key="13">
    <source>
        <dbReference type="Google" id="ProtNLM"/>
    </source>
</evidence>
<feature type="domain" description="DOMON" evidence="9">
    <location>
        <begin position="106"/>
        <end position="220"/>
    </location>
</feature>
<keyword evidence="3 8" id="KW-0812">Transmembrane</keyword>
<evidence type="ECO:0000259" key="10">
    <source>
        <dbReference type="PROSITE" id="PS50939"/>
    </source>
</evidence>
<keyword evidence="2" id="KW-0813">Transport</keyword>
<evidence type="ECO:0000313" key="12">
    <source>
        <dbReference type="Proteomes" id="UP001642360"/>
    </source>
</evidence>
<sequence length="451" mass="50027">MVTQQTTTSKYLFSLLVFFKTILSPYNFFLSLIIVHQIRLCSSSKNIGNHGFYIPFSTSFCHNIIAVFFSPCNLSSSSTQSCARFVFPNKEDDDHHFASCVDLPVLNSFLYWTYYPSSSTVQICYRHTESSSGTWVAWGINPTSKGMVGTQALIAYQELDGTLKAYTSPINSYGTQLAEGELSLKVSDLSASFMDNEIAIFATLELPTNTTMINYLWQDGPVSSGNALGMHGLSGQHVQSMATLDLSSGTSVPTKGGKSKSKLRNIHGALNVISWGTMMPIGFMLARYLKVFRPSDPLWFYLHVSCQCLAFLIGVVGWATGLALRLMSAGVHHTDHIAIGTTVFSLGILQVLALRLRPHKDHKYRCYWNIYHHYVGYIVLALGIANVFIGYKILKPGKGWEIAYYVIFGALLFTLVMLEACKRLKKSANNEERNCRGSEVVGNIACPQQSV</sequence>
<dbReference type="Pfam" id="PF04526">
    <property type="entry name" value="DUF568"/>
    <property type="match status" value="1"/>
</dbReference>
<gene>
    <name evidence="11" type="ORF">ILEXP_LOCUS35578</name>
</gene>
<evidence type="ECO:0000256" key="8">
    <source>
        <dbReference type="SAM" id="Phobius"/>
    </source>
</evidence>
<dbReference type="CDD" id="cd08760">
    <property type="entry name" value="Cyt_b561_FRRS1_like"/>
    <property type="match status" value="1"/>
</dbReference>
<dbReference type="InterPro" id="IPR005018">
    <property type="entry name" value="DOMON_domain"/>
</dbReference>
<feature type="transmembrane region" description="Helical" evidence="8">
    <location>
        <begin position="12"/>
        <end position="35"/>
    </location>
</feature>
<evidence type="ECO:0000259" key="9">
    <source>
        <dbReference type="PROSITE" id="PS50836"/>
    </source>
</evidence>
<comment type="caution">
    <text evidence="11">The sequence shown here is derived from an EMBL/GenBank/DDBJ whole genome shotgun (WGS) entry which is preliminary data.</text>
</comment>
<dbReference type="PANTHER" id="PTHR23130:SF167">
    <property type="entry name" value="CYTOCHROME B561 AND DOMON DOMAIN-CONTAINING PROTEIN"/>
    <property type="match status" value="1"/>
</dbReference>
<evidence type="ECO:0000256" key="4">
    <source>
        <dbReference type="ARBA" id="ARBA00022729"/>
    </source>
</evidence>
<keyword evidence="6 8" id="KW-1133">Transmembrane helix</keyword>
<feature type="transmembrane region" description="Helical" evidence="8">
    <location>
        <begin position="374"/>
        <end position="394"/>
    </location>
</feature>
<dbReference type="InterPro" id="IPR045265">
    <property type="entry name" value="AIR12_DOMON"/>
</dbReference>
<dbReference type="GO" id="GO:0016020">
    <property type="term" value="C:membrane"/>
    <property type="evidence" value="ECO:0007669"/>
    <property type="project" value="UniProtKB-SubCell"/>
</dbReference>
<accession>A0ABC8TB65</accession>
<evidence type="ECO:0000256" key="5">
    <source>
        <dbReference type="ARBA" id="ARBA00022982"/>
    </source>
</evidence>
<dbReference type="PANTHER" id="PTHR23130">
    <property type="entry name" value="CYTOCHROME B561 AND DOMON DOMAIN-CONTAINING PROTEIN"/>
    <property type="match status" value="1"/>
</dbReference>
<evidence type="ECO:0000256" key="6">
    <source>
        <dbReference type="ARBA" id="ARBA00022989"/>
    </source>
</evidence>
<evidence type="ECO:0000256" key="7">
    <source>
        <dbReference type="ARBA" id="ARBA00023136"/>
    </source>
</evidence>
<feature type="transmembrane region" description="Helical" evidence="8">
    <location>
        <begin position="268"/>
        <end position="286"/>
    </location>
</feature>
<keyword evidence="4" id="KW-0732">Signal</keyword>
<dbReference type="CDD" id="cd09629">
    <property type="entry name" value="DOMON_CIL1_like"/>
    <property type="match status" value="1"/>
</dbReference>
<feature type="transmembrane region" description="Helical" evidence="8">
    <location>
        <begin position="298"/>
        <end position="324"/>
    </location>
</feature>
<dbReference type="AlphaFoldDB" id="A0ABC8TB65"/>
<keyword evidence="12" id="KW-1185">Reference proteome</keyword>
<dbReference type="EMBL" id="CAUOFW020004602">
    <property type="protein sequence ID" value="CAK9166361.1"/>
    <property type="molecule type" value="Genomic_DNA"/>
</dbReference>
<feature type="domain" description="Cytochrome b561" evidence="10">
    <location>
        <begin position="227"/>
        <end position="427"/>
    </location>
</feature>
<dbReference type="InterPro" id="IPR006593">
    <property type="entry name" value="Cyt_b561/ferric_Rdtase_TM"/>
</dbReference>
<proteinExistence type="predicted"/>
<evidence type="ECO:0000256" key="3">
    <source>
        <dbReference type="ARBA" id="ARBA00022692"/>
    </source>
</evidence>
<evidence type="ECO:0000313" key="11">
    <source>
        <dbReference type="EMBL" id="CAK9166361.1"/>
    </source>
</evidence>
<organism evidence="11 12">
    <name type="scientific">Ilex paraguariensis</name>
    <name type="common">yerba mate</name>
    <dbReference type="NCBI Taxonomy" id="185542"/>
    <lineage>
        <taxon>Eukaryota</taxon>
        <taxon>Viridiplantae</taxon>
        <taxon>Streptophyta</taxon>
        <taxon>Embryophyta</taxon>
        <taxon>Tracheophyta</taxon>
        <taxon>Spermatophyta</taxon>
        <taxon>Magnoliopsida</taxon>
        <taxon>eudicotyledons</taxon>
        <taxon>Gunneridae</taxon>
        <taxon>Pentapetalae</taxon>
        <taxon>asterids</taxon>
        <taxon>campanulids</taxon>
        <taxon>Aquifoliales</taxon>
        <taxon>Aquifoliaceae</taxon>
        <taxon>Ilex</taxon>
    </lineage>
</organism>
<feature type="transmembrane region" description="Helical" evidence="8">
    <location>
        <begin position="400"/>
        <end position="418"/>
    </location>
</feature>
<keyword evidence="7 8" id="KW-0472">Membrane</keyword>
<name>A0ABC8TB65_9AQUA</name>
<reference evidence="11 12" key="1">
    <citation type="submission" date="2024-02" db="EMBL/GenBank/DDBJ databases">
        <authorList>
            <person name="Vignale AGUSTIN F."/>
            <person name="Sosa J E."/>
            <person name="Modenutti C."/>
        </authorList>
    </citation>
    <scope>NUCLEOTIDE SEQUENCE [LARGE SCALE GENOMIC DNA]</scope>
</reference>
<evidence type="ECO:0000256" key="2">
    <source>
        <dbReference type="ARBA" id="ARBA00022448"/>
    </source>
</evidence>
<protein>
    <recommendedName>
        <fullName evidence="13">Cytochrome b561 and DOMON domain-containing protein</fullName>
    </recommendedName>
</protein>